<keyword evidence="3" id="KW-1185">Reference proteome</keyword>
<evidence type="ECO:0000256" key="1">
    <source>
        <dbReference type="SAM" id="MobiDB-lite"/>
    </source>
</evidence>
<sequence length="193" mass="20757">MITKNDDEDHLRGIGKVRESGWQSEIGGGQIFSDDIEDNNTDENLSTEPDGGDFAEICKASGLPSCTWAIVLMGMLDTETEVIPAKKSRKQLLVLAVLWQVSTRGDEAVTNVAPSTPSDDGIQQPGRYPQYSYGYDGEEPLSGDQGSYSPADAVNGPLPEEPPIASTPPAKGPKWNPGFVRTPFHPSLLAFHG</sequence>
<evidence type="ECO:0000313" key="2">
    <source>
        <dbReference type="EMBL" id="KAL1139145.1"/>
    </source>
</evidence>
<proteinExistence type="predicted"/>
<dbReference type="Proteomes" id="UP001558652">
    <property type="component" value="Unassembled WGS sequence"/>
</dbReference>
<feature type="region of interest" description="Disordered" evidence="1">
    <location>
        <begin position="1"/>
        <end position="46"/>
    </location>
</feature>
<comment type="caution">
    <text evidence="2">The sequence shown here is derived from an EMBL/GenBank/DDBJ whole genome shotgun (WGS) entry which is preliminary data.</text>
</comment>
<feature type="compositionally biased region" description="Basic and acidic residues" evidence="1">
    <location>
        <begin position="1"/>
        <end position="19"/>
    </location>
</feature>
<reference evidence="2 3" key="1">
    <citation type="submission" date="2024-07" db="EMBL/GenBank/DDBJ databases">
        <title>Chromosome-level genome assembly of the water stick insect Ranatra chinensis (Heteroptera: Nepidae).</title>
        <authorList>
            <person name="Liu X."/>
        </authorList>
    </citation>
    <scope>NUCLEOTIDE SEQUENCE [LARGE SCALE GENOMIC DNA]</scope>
    <source>
        <strain evidence="2">Cailab_2021Rc</strain>
        <tissue evidence="2">Muscle</tissue>
    </source>
</reference>
<protein>
    <submittedName>
        <fullName evidence="2">Uncharacterized protein</fullName>
    </submittedName>
</protein>
<dbReference type="EMBL" id="JBFDAA010000003">
    <property type="protein sequence ID" value="KAL1139145.1"/>
    <property type="molecule type" value="Genomic_DNA"/>
</dbReference>
<name>A0ABD0YT20_9HEMI</name>
<feature type="region of interest" description="Disordered" evidence="1">
    <location>
        <begin position="111"/>
        <end position="178"/>
    </location>
</feature>
<accession>A0ABD0YT20</accession>
<evidence type="ECO:0000313" key="3">
    <source>
        <dbReference type="Proteomes" id="UP001558652"/>
    </source>
</evidence>
<dbReference type="AlphaFoldDB" id="A0ABD0YT20"/>
<organism evidence="2 3">
    <name type="scientific">Ranatra chinensis</name>
    <dbReference type="NCBI Taxonomy" id="642074"/>
    <lineage>
        <taxon>Eukaryota</taxon>
        <taxon>Metazoa</taxon>
        <taxon>Ecdysozoa</taxon>
        <taxon>Arthropoda</taxon>
        <taxon>Hexapoda</taxon>
        <taxon>Insecta</taxon>
        <taxon>Pterygota</taxon>
        <taxon>Neoptera</taxon>
        <taxon>Paraneoptera</taxon>
        <taxon>Hemiptera</taxon>
        <taxon>Heteroptera</taxon>
        <taxon>Panheteroptera</taxon>
        <taxon>Nepomorpha</taxon>
        <taxon>Nepidae</taxon>
        <taxon>Ranatrinae</taxon>
        <taxon>Ranatra</taxon>
    </lineage>
</organism>
<gene>
    <name evidence="2" type="ORF">AAG570_009205</name>
</gene>